<reference evidence="1 2" key="1">
    <citation type="submission" date="2018-10" db="EMBL/GenBank/DDBJ databases">
        <authorList>
            <person name="Perry B.J."/>
            <person name="Sullivan J.T."/>
            <person name="Murphy R.J.T."/>
            <person name="Ramsay J.P."/>
            <person name="Ronson C.W."/>
        </authorList>
    </citation>
    <scope>NUCLEOTIDE SEQUENCE [LARGE SCALE GENOMIC DNA]</scope>
    <source>
        <strain evidence="1 2">R88b</strain>
    </source>
</reference>
<evidence type="ECO:0000313" key="2">
    <source>
        <dbReference type="Proteomes" id="UP000503017"/>
    </source>
</evidence>
<accession>A0A6M7WN81</accession>
<dbReference type="RefSeq" id="WP_027029972.1">
    <property type="nucleotide sequence ID" value="NZ_CP033367.1"/>
</dbReference>
<proteinExistence type="predicted"/>
<dbReference type="AlphaFoldDB" id="A0A6M7WN81"/>
<gene>
    <name evidence="1" type="ORF">EB235_16530</name>
</gene>
<dbReference type="Proteomes" id="UP000503017">
    <property type="component" value="Chromosome"/>
</dbReference>
<organism evidence="1 2">
    <name type="scientific">Mesorhizobium loti R88b</name>
    <dbReference type="NCBI Taxonomy" id="935548"/>
    <lineage>
        <taxon>Bacteria</taxon>
        <taxon>Pseudomonadati</taxon>
        <taxon>Pseudomonadota</taxon>
        <taxon>Alphaproteobacteria</taxon>
        <taxon>Hyphomicrobiales</taxon>
        <taxon>Phyllobacteriaceae</taxon>
        <taxon>Mesorhizobium</taxon>
    </lineage>
</organism>
<sequence>MSDTFLRLVPTDAHWHPDEAAATAAVKIARGLFPLTEHVAVEYEEGVTFFDAGANTESIHCSFCGSDLEDWWGEAMDQAAGSRFENLSVTTPCCHKATSLNDLRYVWPAAFGVCALTVVNPGVASLASEQLRTIEQAMGSPLKVIWQHL</sequence>
<dbReference type="EMBL" id="CP033367">
    <property type="protein sequence ID" value="QKD02916.1"/>
    <property type="molecule type" value="Genomic_DNA"/>
</dbReference>
<protein>
    <submittedName>
        <fullName evidence="1">Uncharacterized protein</fullName>
    </submittedName>
</protein>
<name>A0A6M7WN81_RHILI</name>
<evidence type="ECO:0000313" key="1">
    <source>
        <dbReference type="EMBL" id="QKD02916.1"/>
    </source>
</evidence>